<evidence type="ECO:0000313" key="3">
    <source>
        <dbReference type="Proteomes" id="UP000077266"/>
    </source>
</evidence>
<name>A0A165DXW3_EXIGL</name>
<feature type="compositionally biased region" description="Low complexity" evidence="1">
    <location>
        <begin position="314"/>
        <end position="324"/>
    </location>
</feature>
<feature type="compositionally biased region" description="Low complexity" evidence="1">
    <location>
        <begin position="29"/>
        <end position="44"/>
    </location>
</feature>
<proteinExistence type="predicted"/>
<reference evidence="2 3" key="1">
    <citation type="journal article" date="2016" name="Mol. Biol. Evol.">
        <title>Comparative Genomics of Early-Diverging Mushroom-Forming Fungi Provides Insights into the Origins of Lignocellulose Decay Capabilities.</title>
        <authorList>
            <person name="Nagy L.G."/>
            <person name="Riley R."/>
            <person name="Tritt A."/>
            <person name="Adam C."/>
            <person name="Daum C."/>
            <person name="Floudas D."/>
            <person name="Sun H."/>
            <person name="Yadav J.S."/>
            <person name="Pangilinan J."/>
            <person name="Larsson K.H."/>
            <person name="Matsuura K."/>
            <person name="Barry K."/>
            <person name="Labutti K."/>
            <person name="Kuo R."/>
            <person name="Ohm R.A."/>
            <person name="Bhattacharya S.S."/>
            <person name="Shirouzu T."/>
            <person name="Yoshinaga Y."/>
            <person name="Martin F.M."/>
            <person name="Grigoriev I.V."/>
            <person name="Hibbett D.S."/>
        </authorList>
    </citation>
    <scope>NUCLEOTIDE SEQUENCE [LARGE SCALE GENOMIC DNA]</scope>
    <source>
        <strain evidence="2 3">HHB12029</strain>
    </source>
</reference>
<dbReference type="AlphaFoldDB" id="A0A165DXW3"/>
<accession>A0A165DXW3</accession>
<dbReference type="InParanoid" id="A0A165DXW3"/>
<feature type="region of interest" description="Disordered" evidence="1">
    <location>
        <begin position="14"/>
        <end position="70"/>
    </location>
</feature>
<feature type="region of interest" description="Disordered" evidence="1">
    <location>
        <begin position="288"/>
        <end position="324"/>
    </location>
</feature>
<feature type="region of interest" description="Disordered" evidence="1">
    <location>
        <begin position="349"/>
        <end position="379"/>
    </location>
</feature>
<organism evidence="2 3">
    <name type="scientific">Exidia glandulosa HHB12029</name>
    <dbReference type="NCBI Taxonomy" id="1314781"/>
    <lineage>
        <taxon>Eukaryota</taxon>
        <taxon>Fungi</taxon>
        <taxon>Dikarya</taxon>
        <taxon>Basidiomycota</taxon>
        <taxon>Agaricomycotina</taxon>
        <taxon>Agaricomycetes</taxon>
        <taxon>Auriculariales</taxon>
        <taxon>Exidiaceae</taxon>
        <taxon>Exidia</taxon>
    </lineage>
</organism>
<dbReference type="Proteomes" id="UP000077266">
    <property type="component" value="Unassembled WGS sequence"/>
</dbReference>
<sequence>MSPIPIADLLNALDKENQPPVASSKTVVARTSSAASFGTSSSKANSAASQDTQTERAPSIEVDEPAEEEKLGYLHRVTATEKRPVATNRQGVVTKTEKHEDTRAGHIAMHQETERSGWINLCLRLVGLHQHYAPGELSGPRVSIYFSGMGTKSSPCTVMTDDEFSTILKEVIRRNKKLTVNVVFNVDDMGPWRINNLKRTHADSFEPDPRQELVFGTQVPRTDAYSPRAQLKGTAVGHLKRQWHCDTHKGEHGEEGYCWIAPDGRHVPLNNYRFDGWSSAMVDGEASKYTPPDSLDLDGNSSGTLARPRGRGGPRPSASTSAVTAAAPVPDINTLLSVAVASLIGQLPRAQPRSATPPPVPSATVPNVHSVNNLPISPVPPRNTRLRTCLADFYQAEEVDARACEDAFARFDIGPDIIPSVPVARLGDLTHLSEGNVLRLQRFCTRWQARLDAKLEKN</sequence>
<gene>
    <name evidence="2" type="ORF">EXIGLDRAFT_775402</name>
</gene>
<evidence type="ECO:0000256" key="1">
    <source>
        <dbReference type="SAM" id="MobiDB-lite"/>
    </source>
</evidence>
<keyword evidence="3" id="KW-1185">Reference proteome</keyword>
<evidence type="ECO:0000313" key="2">
    <source>
        <dbReference type="EMBL" id="KZV85620.1"/>
    </source>
</evidence>
<feature type="compositionally biased region" description="Polar residues" evidence="1">
    <location>
        <begin position="45"/>
        <end position="56"/>
    </location>
</feature>
<dbReference type="OrthoDB" id="3261928at2759"/>
<protein>
    <submittedName>
        <fullName evidence="2">Uncharacterized protein</fullName>
    </submittedName>
</protein>
<dbReference type="EMBL" id="KV426182">
    <property type="protein sequence ID" value="KZV85620.1"/>
    <property type="molecule type" value="Genomic_DNA"/>
</dbReference>